<protein>
    <submittedName>
        <fullName evidence="1">Transcriptional regulator with XRE-family HTH domain</fullName>
    </submittedName>
</protein>
<name>A0AAE4CL30_9ACTN</name>
<evidence type="ECO:0000313" key="3">
    <source>
        <dbReference type="Proteomes" id="UP001180845"/>
    </source>
</evidence>
<keyword evidence="3" id="KW-1185">Reference proteome</keyword>
<gene>
    <name evidence="1" type="ORF">JOF55_002006</name>
    <name evidence="2" type="ORF">JOF55_004974</name>
</gene>
<comment type="caution">
    <text evidence="1">The sequence shown here is derived from an EMBL/GenBank/DDBJ whole genome shotgun (WGS) entry which is preliminary data.</text>
</comment>
<reference evidence="1" key="1">
    <citation type="submission" date="2023-07" db="EMBL/GenBank/DDBJ databases">
        <title>Sequencing the genomes of 1000 actinobacteria strains.</title>
        <authorList>
            <person name="Klenk H.-P."/>
        </authorList>
    </citation>
    <scope>NUCLEOTIDE SEQUENCE</scope>
    <source>
        <strain evidence="1">DSM 45977</strain>
    </source>
</reference>
<dbReference type="EMBL" id="JAVDXW010000001">
    <property type="protein sequence ID" value="MDR7301825.1"/>
    <property type="molecule type" value="Genomic_DNA"/>
</dbReference>
<evidence type="ECO:0000313" key="2">
    <source>
        <dbReference type="EMBL" id="MDR7304730.1"/>
    </source>
</evidence>
<dbReference type="InterPro" id="IPR010982">
    <property type="entry name" value="Lambda_DNA-bd_dom_sf"/>
</dbReference>
<evidence type="ECO:0000313" key="1">
    <source>
        <dbReference type="EMBL" id="MDR7301825.1"/>
    </source>
</evidence>
<dbReference type="SUPFAM" id="SSF47413">
    <property type="entry name" value="lambda repressor-like DNA-binding domains"/>
    <property type="match status" value="1"/>
</dbReference>
<dbReference type="Gene3D" id="1.10.260.40">
    <property type="entry name" value="lambda repressor-like DNA-binding domains"/>
    <property type="match status" value="1"/>
</dbReference>
<proteinExistence type="predicted"/>
<accession>A0AAE4CL30</accession>
<dbReference type="AlphaFoldDB" id="A0AAE4CL30"/>
<organism evidence="1 3">
    <name type="scientific">Haloactinomyces albus</name>
    <dbReference type="NCBI Taxonomy" id="1352928"/>
    <lineage>
        <taxon>Bacteria</taxon>
        <taxon>Bacillati</taxon>
        <taxon>Actinomycetota</taxon>
        <taxon>Actinomycetes</taxon>
        <taxon>Actinopolysporales</taxon>
        <taxon>Actinopolysporaceae</taxon>
        <taxon>Haloactinomyces</taxon>
    </lineage>
</organism>
<sequence>MPLLESRGKLLLVLVAKFAAQEGRVGKNWDAVAETINTRMEYLELTQQQVANRAGLALQTVRELQHNLVPRKRTSRTLGVMSEALGLPRNHLSTVLDGQNSAESESHESAALADIYGKLADITKRLDSLERRLPDE</sequence>
<dbReference type="EMBL" id="JAVDXW010000006">
    <property type="protein sequence ID" value="MDR7304730.1"/>
    <property type="molecule type" value="Genomic_DNA"/>
</dbReference>
<dbReference type="GO" id="GO:0003677">
    <property type="term" value="F:DNA binding"/>
    <property type="evidence" value="ECO:0007669"/>
    <property type="project" value="InterPro"/>
</dbReference>
<dbReference type="Proteomes" id="UP001180845">
    <property type="component" value="Unassembled WGS sequence"/>
</dbReference>
<dbReference type="RefSeq" id="WP_310272826.1">
    <property type="nucleotide sequence ID" value="NZ_JAVDXW010000001.1"/>
</dbReference>